<keyword evidence="2" id="KW-1185">Reference proteome</keyword>
<comment type="caution">
    <text evidence="1">The sequence shown here is derived from an EMBL/GenBank/DDBJ whole genome shotgun (WGS) entry which is preliminary data.</text>
</comment>
<dbReference type="Proteomes" id="UP000068382">
    <property type="component" value="Unassembled WGS sequence"/>
</dbReference>
<evidence type="ECO:0000313" key="2">
    <source>
        <dbReference type="Proteomes" id="UP000068382"/>
    </source>
</evidence>
<organism evidence="1 2">
    <name type="scientific">Tritonibacter horizontis</name>
    <dbReference type="NCBI Taxonomy" id="1768241"/>
    <lineage>
        <taxon>Bacteria</taxon>
        <taxon>Pseudomonadati</taxon>
        <taxon>Pseudomonadota</taxon>
        <taxon>Alphaproteobacteria</taxon>
        <taxon>Rhodobacterales</taxon>
        <taxon>Paracoccaceae</taxon>
        <taxon>Tritonibacter</taxon>
    </lineage>
</organism>
<evidence type="ECO:0000313" key="1">
    <source>
        <dbReference type="EMBL" id="KUP91787.1"/>
    </source>
</evidence>
<proteinExistence type="predicted"/>
<sequence>MDARAQAEGERRVMRLLVEPLKARGLARPKGFTKVKDFDLMVEKTLCPKLAYMTALNLAALEEQIAANPAGAGRDQMPIPNEILRAAAGIQEPEPTASPLMLAVFAAPIGREAIANDWGPELLRYLKRHRKWPRDRVPTEIQREAAEARERLSFIQDREARGLGVVQRDLEWRAMREAAAVKCKAIAAQSAEVAQ</sequence>
<accession>A0A132BVD5</accession>
<name>A0A132BVD5_9RHOB</name>
<dbReference type="EMBL" id="LPUY01000087">
    <property type="protein sequence ID" value="KUP91787.1"/>
    <property type="molecule type" value="Genomic_DNA"/>
</dbReference>
<reference evidence="1 2" key="1">
    <citation type="submission" date="2015-12" db="EMBL/GenBank/DDBJ databases">
        <title>Genome sequence of the marine Rhodobacteraceae strain O3.65, Candidatus Tritonibacter horizontis.</title>
        <authorList>
            <person name="Poehlein A."/>
            <person name="Giebel H.A."/>
            <person name="Voget S."/>
            <person name="Brinkhoff T."/>
        </authorList>
    </citation>
    <scope>NUCLEOTIDE SEQUENCE [LARGE SCALE GENOMIC DNA]</scope>
    <source>
        <strain evidence="1 2">O3.65</strain>
    </source>
</reference>
<gene>
    <name evidence="1" type="ORF">TRIHO_33180</name>
</gene>
<protein>
    <submittedName>
        <fullName evidence="1">Uncharacterized protein</fullName>
    </submittedName>
</protein>
<dbReference type="AlphaFoldDB" id="A0A132BVD5"/>